<evidence type="ECO:0000256" key="8">
    <source>
        <dbReference type="ARBA" id="ARBA00022705"/>
    </source>
</evidence>
<keyword evidence="7" id="KW-0507">mRNA processing</keyword>
<dbReference type="GO" id="GO:0045292">
    <property type="term" value="P:mRNA cis splicing, via spliceosome"/>
    <property type="evidence" value="ECO:0007669"/>
    <property type="project" value="Ensembl"/>
</dbReference>
<evidence type="ECO:0000256" key="15">
    <source>
        <dbReference type="ARBA" id="ARBA00023306"/>
    </source>
</evidence>
<dbReference type="GO" id="GO:0016607">
    <property type="term" value="C:nuclear speck"/>
    <property type="evidence" value="ECO:0007669"/>
    <property type="project" value="Ensembl"/>
</dbReference>
<feature type="compositionally biased region" description="Basic and acidic residues" evidence="21">
    <location>
        <begin position="351"/>
        <end position="360"/>
    </location>
</feature>
<evidence type="ECO:0000256" key="14">
    <source>
        <dbReference type="ARBA" id="ARBA00023242"/>
    </source>
</evidence>
<dbReference type="Ensembl" id="ENSRNOT00000078263.3">
    <property type="protein sequence ID" value="ENSRNOP00000075283.2"/>
    <property type="gene ID" value="ENSRNOG00000003247.9"/>
</dbReference>
<dbReference type="Bgee" id="ENSRNOG00000003247">
    <property type="expression patterns" value="Expressed in thymus and 20 other cell types or tissues"/>
</dbReference>
<evidence type="ECO:0007829" key="28">
    <source>
        <dbReference type="PeptideAtlas" id="A0A0G2KA69"/>
    </source>
</evidence>
<evidence type="ECO:0000256" key="10">
    <source>
        <dbReference type="ARBA" id="ARBA00022884"/>
    </source>
</evidence>
<feature type="region of interest" description="Disordered" evidence="21">
    <location>
        <begin position="266"/>
        <end position="417"/>
    </location>
</feature>
<evidence type="ECO:0000256" key="3">
    <source>
        <dbReference type="ARBA" id="ARBA00008726"/>
    </source>
</evidence>
<feature type="compositionally biased region" description="Basic and acidic residues" evidence="21">
    <location>
        <begin position="369"/>
        <end position="406"/>
    </location>
</feature>
<keyword evidence="9" id="KW-0498">Mitosis</keyword>
<keyword evidence="26" id="KW-1185">Reference proteome</keyword>
<gene>
    <name evidence="25 27" type="primary">Sde2</name>
</gene>
<sequence length="493" mass="52727">MAEAAVLAWVRGPGTAWKALPCASVGCSVRDVIYRHCEEQEIPVECFFVKCNGVLVAAGDKVCHGAVYSLEPRLRGGKGGFGSMLRALGAQIEKTTNREACRDLSGRRLRDVNHEKAMAEWVKQQAEREAEKEQRRLERLQRKLAEPAHCFASPDYQRQCHEMAERLEDSVLKDSILATSDGAYDCATGAVNTGRSGIRVISSYTVLRLGLNEAWSQAGMQAASSKVVSAEVTETRKRPNRSKTDQGAGAKKKRCFWLGMEGLEAAEGSSTGSSDDSEDDDHEDAPGTSGPSCCARENGSDGGEVAADSPGSVQSSGSGTRSESPKELQNPMTEPGQGILENTGTEPGETSTREHNERKTVTVTETEETPARKETESPEPTEKGQETGVIGEDRAAMALSGEDRKSIPAATPEGSNSGDTALGVEALDLSAFSCAAELELLGLERLKCALMALGLKCGGTLQERAARLFSVRGLSKELIDPTLFAKPSKGKKK</sequence>
<dbReference type="InterPro" id="IPR053821">
    <property type="entry name" value="Sde2_Ubi"/>
</dbReference>
<evidence type="ECO:0000256" key="16">
    <source>
        <dbReference type="ARBA" id="ARBA00034556"/>
    </source>
</evidence>
<dbReference type="PANTHER" id="PTHR12786:SF1">
    <property type="entry name" value="SPLICING REGULATOR SDE2"/>
    <property type="match status" value="1"/>
</dbReference>
<evidence type="ECO:0000259" key="22">
    <source>
        <dbReference type="Pfam" id="PF13297"/>
    </source>
</evidence>
<evidence type="ECO:0000256" key="6">
    <source>
        <dbReference type="ARBA" id="ARBA00022618"/>
    </source>
</evidence>
<dbReference type="InterPro" id="IPR053822">
    <property type="entry name" value="SDE2-like_dom"/>
</dbReference>
<dbReference type="GO" id="GO:0000479">
    <property type="term" value="P:endonucleolytic cleavage of tricistronic rRNA transcript (SSU-rRNA, 5.8S rRNA, LSU-rRNA)"/>
    <property type="evidence" value="ECO:0007669"/>
    <property type="project" value="Ensembl"/>
</dbReference>
<feature type="region of interest" description="Disordered" evidence="21">
    <location>
        <begin position="220"/>
        <end position="250"/>
    </location>
</feature>
<dbReference type="ExpressionAtlas" id="A0A0G2KA69">
    <property type="expression patterns" value="baseline and differential"/>
</dbReference>
<comment type="similarity">
    <text evidence="3">Belongs to the SDE2 family.</text>
</comment>
<evidence type="ECO:0007829" key="29">
    <source>
        <dbReference type="PubMed" id="22673903"/>
    </source>
</evidence>
<evidence type="ECO:0000256" key="19">
    <source>
        <dbReference type="ARBA" id="ARBA00045882"/>
    </source>
</evidence>
<dbReference type="GO" id="GO:0003684">
    <property type="term" value="F:damaged DNA binding"/>
    <property type="evidence" value="ECO:0007669"/>
    <property type="project" value="Ensembl"/>
</dbReference>
<keyword evidence="6" id="KW-0132">Cell division</keyword>
<keyword evidence="4" id="KW-0963">Cytoplasm</keyword>
<dbReference type="jPOST" id="A0A0G2KA69"/>
<keyword evidence="10" id="KW-0694">RNA-binding</keyword>
<dbReference type="GO" id="GO:0005794">
    <property type="term" value="C:Golgi apparatus"/>
    <property type="evidence" value="ECO:0007669"/>
    <property type="project" value="Ensembl"/>
</dbReference>
<dbReference type="Pfam" id="PF13297">
    <property type="entry name" value="SDE2_2C"/>
    <property type="match status" value="1"/>
</dbReference>
<evidence type="ECO:0000256" key="12">
    <source>
        <dbReference type="ARBA" id="ARBA00023125"/>
    </source>
</evidence>
<comment type="subcellular location">
    <subcellularLocation>
        <location evidence="2">Cytoplasm</location>
    </subcellularLocation>
    <subcellularLocation>
        <location evidence="1">Nucleus</location>
    </subcellularLocation>
</comment>
<keyword evidence="5" id="KW-0690">Ribosome biogenesis</keyword>
<keyword evidence="15" id="KW-0131">Cell cycle</keyword>
<evidence type="ECO:0000256" key="4">
    <source>
        <dbReference type="ARBA" id="ARBA00022490"/>
    </source>
</evidence>
<protein>
    <recommendedName>
        <fullName evidence="16">Replication stress response regulator SDE2</fullName>
    </recommendedName>
</protein>
<evidence type="ECO:0000256" key="7">
    <source>
        <dbReference type="ARBA" id="ARBA00022664"/>
    </source>
</evidence>
<dbReference type="Proteomes" id="UP000002494">
    <property type="component" value="Chromosome 13"/>
</dbReference>
<dbReference type="GO" id="GO:0005829">
    <property type="term" value="C:cytosol"/>
    <property type="evidence" value="ECO:0007669"/>
    <property type="project" value="Ensembl"/>
</dbReference>
<feature type="compositionally biased region" description="Polar residues" evidence="21">
    <location>
        <begin position="311"/>
        <end position="322"/>
    </location>
</feature>
<evidence type="ECO:0000259" key="24">
    <source>
        <dbReference type="Pfam" id="PF22782"/>
    </source>
</evidence>
<organism evidence="25 26">
    <name type="scientific">Rattus norvegicus</name>
    <name type="common">Rat</name>
    <dbReference type="NCBI Taxonomy" id="10116"/>
    <lineage>
        <taxon>Eukaryota</taxon>
        <taxon>Metazoa</taxon>
        <taxon>Chordata</taxon>
        <taxon>Craniata</taxon>
        <taxon>Vertebrata</taxon>
        <taxon>Euteleostomi</taxon>
        <taxon>Mammalia</taxon>
        <taxon>Eutheria</taxon>
        <taxon>Euarchontoglires</taxon>
        <taxon>Glires</taxon>
        <taxon>Rodentia</taxon>
        <taxon>Myomorpha</taxon>
        <taxon>Muroidea</taxon>
        <taxon>Muridae</taxon>
        <taxon>Murinae</taxon>
        <taxon>Rattus</taxon>
    </lineage>
</organism>
<keyword evidence="14" id="KW-0539">Nucleus</keyword>
<proteinExistence type="evidence at protein level"/>
<evidence type="ECO:0000313" key="25">
    <source>
        <dbReference type="Ensembl" id="ENSRNOP00000075283.2"/>
    </source>
</evidence>
<evidence type="ECO:0000256" key="2">
    <source>
        <dbReference type="ARBA" id="ARBA00004496"/>
    </source>
</evidence>
<dbReference type="GO" id="GO:0051301">
    <property type="term" value="P:cell division"/>
    <property type="evidence" value="ECO:0007669"/>
    <property type="project" value="UniProtKB-KW"/>
</dbReference>
<reference evidence="25" key="4">
    <citation type="submission" date="2025-09" db="UniProtKB">
        <authorList>
            <consortium name="Ensembl"/>
        </authorList>
    </citation>
    <scope>IDENTIFICATION</scope>
    <source>
        <strain evidence="25">Brown Norway</strain>
    </source>
</reference>
<dbReference type="InterPro" id="IPR025086">
    <property type="entry name" value="SDE2/SF3A3_SAP"/>
</dbReference>
<dbReference type="GO" id="GO:0016567">
    <property type="term" value="P:protein ubiquitination"/>
    <property type="evidence" value="ECO:0007669"/>
    <property type="project" value="Ensembl"/>
</dbReference>
<keyword evidence="8" id="KW-0235">DNA replication</keyword>
<reference evidence="29" key="1">
    <citation type="journal article" date="2012" name="Nat. Commun.">
        <title>Quantitative maps of protein phosphorylation sites across 14 different rat organs and tissues.</title>
        <authorList>
            <person name="Lundby A."/>
            <person name="Secher A."/>
            <person name="Lage K."/>
            <person name="Nordsborg N.B."/>
            <person name="Dmytriyev A."/>
            <person name="Lundby C."/>
            <person name="Olsen J.V."/>
        </authorList>
    </citation>
    <scope>IDENTIFICATION BY MASS SPECTROMETRY [LARGE SCALE ANALYSIS]</scope>
</reference>
<evidence type="ECO:0000259" key="23">
    <source>
        <dbReference type="Pfam" id="PF22781"/>
    </source>
</evidence>
<evidence type="ECO:0000256" key="17">
    <source>
        <dbReference type="ARBA" id="ARBA00045469"/>
    </source>
</evidence>
<accession>A0A0G2KA69</accession>
<keyword evidence="28" id="KW-1267">Proteomics identification</keyword>
<dbReference type="GO" id="GO:0030515">
    <property type="term" value="F:snoRNA binding"/>
    <property type="evidence" value="ECO:0007669"/>
    <property type="project" value="Ensembl"/>
</dbReference>
<feature type="domain" description="Splicing regulator SDE2 ubiquitin" evidence="23">
    <location>
        <begin position="1"/>
        <end position="74"/>
    </location>
</feature>
<evidence type="ECO:0000256" key="18">
    <source>
        <dbReference type="ARBA" id="ARBA00045767"/>
    </source>
</evidence>
<dbReference type="AlphaFoldDB" id="A0A0G2KA69"/>
<evidence type="ECO:0000256" key="11">
    <source>
        <dbReference type="ARBA" id="ARBA00023054"/>
    </source>
</evidence>
<evidence type="ECO:0000313" key="27">
    <source>
        <dbReference type="RGD" id="1305572"/>
    </source>
</evidence>
<evidence type="ECO:0000256" key="21">
    <source>
        <dbReference type="SAM" id="MobiDB-lite"/>
    </source>
</evidence>
<dbReference type="PANTHER" id="PTHR12786">
    <property type="entry name" value="SPLICING FACTOR SF3A-RELATED"/>
    <property type="match status" value="1"/>
</dbReference>
<evidence type="ECO:0000256" key="9">
    <source>
        <dbReference type="ARBA" id="ARBA00022776"/>
    </source>
</evidence>
<evidence type="ECO:0000256" key="1">
    <source>
        <dbReference type="ARBA" id="ARBA00004123"/>
    </source>
</evidence>
<keyword evidence="11 20" id="KW-0175">Coiled coil</keyword>
<evidence type="ECO:0000256" key="20">
    <source>
        <dbReference type="SAM" id="Coils"/>
    </source>
</evidence>
<dbReference type="OMA" id="CFWTGLE"/>
<dbReference type="GO" id="GO:0031571">
    <property type="term" value="P:mitotic G1 DNA damage checkpoint signaling"/>
    <property type="evidence" value="ECO:0007669"/>
    <property type="project" value="Ensembl"/>
</dbReference>
<keyword evidence="12" id="KW-0238">DNA-binding</keyword>
<name>A0A0G2KA69_RAT</name>
<dbReference type="Pfam" id="PF22782">
    <property type="entry name" value="SDE2"/>
    <property type="match status" value="1"/>
</dbReference>
<dbReference type="RGD" id="1305572">
    <property type="gene designation" value="Sde2"/>
</dbReference>
<reference evidence="25" key="3">
    <citation type="submission" date="2025-08" db="UniProtKB">
        <authorList>
            <consortium name="Ensembl"/>
        </authorList>
    </citation>
    <scope>IDENTIFICATION</scope>
    <source>
        <strain evidence="25">Brown Norway</strain>
    </source>
</reference>
<dbReference type="GO" id="GO:0016485">
    <property type="term" value="P:protein processing"/>
    <property type="evidence" value="ECO:0007669"/>
    <property type="project" value="Ensembl"/>
</dbReference>
<dbReference type="OrthoDB" id="547031at2759"/>
<reference evidence="25" key="2">
    <citation type="submission" date="2024-01" db="EMBL/GenBank/DDBJ databases">
        <title>GRCr8: a new rat reference genome assembly contstructed from accurate long reads and long range scaffolding.</title>
        <authorList>
            <person name="Doris P.A."/>
            <person name="Kalbfleisch T."/>
            <person name="Li K."/>
            <person name="Howe K."/>
            <person name="Wood J."/>
        </authorList>
    </citation>
    <scope>NUCLEOTIDE SEQUENCE [LARGE SCALE GENOMIC DNA]</scope>
    <source>
        <strain evidence="25">Brown Norway</strain>
    </source>
</reference>
<dbReference type="Pfam" id="PF22781">
    <property type="entry name" value="Sde2_N_Ubi_vert"/>
    <property type="match status" value="1"/>
</dbReference>
<dbReference type="GO" id="GO:0005886">
    <property type="term" value="C:plasma membrane"/>
    <property type="evidence" value="ECO:0007669"/>
    <property type="project" value="Ensembl"/>
</dbReference>
<comment type="function">
    <text evidence="19">Plays a role in pre-mRNA splicing by facilitating excision of relatively short introns featuring weak 3'-splice sites (ss) and high GC content. May recruit CACTIN to the spliceosome.</text>
</comment>
<feature type="coiled-coil region" evidence="20">
    <location>
        <begin position="109"/>
        <end position="143"/>
    </location>
</feature>
<dbReference type="GeneTree" id="ENSGT00530000063402"/>
<feature type="domain" description="SDE2-like" evidence="24">
    <location>
        <begin position="76"/>
        <end position="171"/>
    </location>
</feature>
<feature type="compositionally biased region" description="Polar residues" evidence="21">
    <location>
        <begin position="340"/>
        <end position="350"/>
    </location>
</feature>
<evidence type="ECO:0000256" key="13">
    <source>
        <dbReference type="ARBA" id="ARBA00023187"/>
    </source>
</evidence>
<keyword evidence="13" id="KW-0508">mRNA splicing</keyword>
<dbReference type="GO" id="GO:0034644">
    <property type="term" value="P:cellular response to UV"/>
    <property type="evidence" value="ECO:0007669"/>
    <property type="project" value="Ensembl"/>
</dbReference>
<evidence type="ECO:0000256" key="5">
    <source>
        <dbReference type="ARBA" id="ARBA00022517"/>
    </source>
</evidence>
<feature type="domain" description="SDE2/SF3A3 SAP" evidence="22">
    <location>
        <begin position="407"/>
        <end position="486"/>
    </location>
</feature>
<comment type="function">
    <text evidence="18">Inhibits translesion DNA synthesis by preventing monoubiquitination of PCNA, this is necessary to counteract damage due to ultraviolet light-induced replication stress. SDE2 is cleaved following PCNA binding, and its complete degradation is necessary to allow S-phase progression following DNA damage.</text>
</comment>
<dbReference type="GO" id="GO:0006260">
    <property type="term" value="P:DNA replication"/>
    <property type="evidence" value="ECO:0007669"/>
    <property type="project" value="UniProtKB-KW"/>
</dbReference>
<dbReference type="InterPro" id="IPR051421">
    <property type="entry name" value="RNA_Proc_DNA_Dmg_Regulator"/>
</dbReference>
<evidence type="ECO:0000313" key="26">
    <source>
        <dbReference type="Proteomes" id="UP000002494"/>
    </source>
</evidence>
<comment type="function">
    <text evidence="17">Plays a role in ribosome biogenesis by enabling SNORD3- and SNORD118-dependent cleavage of the 47S rRNA precursor. Binds ncRNA (non-coding RNA) including the snoRNAs SNORD3 and SNORD118.</text>
</comment>